<dbReference type="Pfam" id="PF05695">
    <property type="entry name" value="Ycf2"/>
    <property type="match status" value="1"/>
</dbReference>
<dbReference type="Gramene" id="Ma00_t04290.1">
    <property type="protein sequence ID" value="Ma00_p04290.1"/>
    <property type="gene ID" value="Ma00_g04290"/>
</dbReference>
<keyword evidence="3" id="KW-1185">Reference proteome</keyword>
<dbReference type="EnsemblPlants" id="Ma00_t04290.1">
    <property type="protein sequence ID" value="Ma00_p04290.1"/>
    <property type="gene ID" value="Ma00_g04290"/>
</dbReference>
<evidence type="ECO:0000313" key="2">
    <source>
        <dbReference type="EnsemblPlants" id="Ma00_p04290.1"/>
    </source>
</evidence>
<name>A0A804HN81_MUSAM</name>
<evidence type="ECO:0000259" key="1">
    <source>
        <dbReference type="Pfam" id="PF05695"/>
    </source>
</evidence>
<dbReference type="Proteomes" id="UP000012960">
    <property type="component" value="Unplaced"/>
</dbReference>
<protein>
    <recommendedName>
        <fullName evidence="1">Ycf2 N-terminal domain-containing protein</fullName>
    </recommendedName>
</protein>
<organism evidence="2 3">
    <name type="scientific">Musa acuminata subsp. malaccensis</name>
    <name type="common">Wild banana</name>
    <name type="synonym">Musa malaccensis</name>
    <dbReference type="NCBI Taxonomy" id="214687"/>
    <lineage>
        <taxon>Eukaryota</taxon>
        <taxon>Viridiplantae</taxon>
        <taxon>Streptophyta</taxon>
        <taxon>Embryophyta</taxon>
        <taxon>Tracheophyta</taxon>
        <taxon>Spermatophyta</taxon>
        <taxon>Magnoliopsida</taxon>
        <taxon>Liliopsida</taxon>
        <taxon>Zingiberales</taxon>
        <taxon>Musaceae</taxon>
        <taxon>Musa</taxon>
    </lineage>
</organism>
<accession>A0A804HN81</accession>
<dbReference type="AlphaFoldDB" id="A0A804HN81"/>
<sequence length="97" mass="11576">MEAVNQYRLNQNPIQIQFSTYGQKKCKNFQEHLEHFISKQKSCFQVVLNRLLINQYLIDWSKAINKQHLSKSLRFFLSKSLPFLFKTLPLFFMSIGC</sequence>
<dbReference type="InParanoid" id="A0A804HN81"/>
<feature type="domain" description="Ycf2 N-terminal" evidence="1">
    <location>
        <begin position="26"/>
        <end position="96"/>
    </location>
</feature>
<reference evidence="2" key="1">
    <citation type="submission" date="2021-05" db="UniProtKB">
        <authorList>
            <consortium name="EnsemblPlants"/>
        </authorList>
    </citation>
    <scope>IDENTIFICATION</scope>
    <source>
        <strain evidence="2">subsp. malaccensis</strain>
    </source>
</reference>
<evidence type="ECO:0000313" key="3">
    <source>
        <dbReference type="Proteomes" id="UP000012960"/>
    </source>
</evidence>
<dbReference type="InterPro" id="IPR056777">
    <property type="entry name" value="Ycf2_N"/>
</dbReference>
<proteinExistence type="predicted"/>